<accession>A0A6J4MHI9</accession>
<evidence type="ECO:0000313" key="2">
    <source>
        <dbReference type="EMBL" id="CAA9359813.1"/>
    </source>
</evidence>
<evidence type="ECO:0000256" key="1">
    <source>
        <dbReference type="SAM" id="MobiDB-lite"/>
    </source>
</evidence>
<feature type="non-terminal residue" evidence="2">
    <location>
        <position position="273"/>
    </location>
</feature>
<dbReference type="EMBL" id="CADCTV010000767">
    <property type="protein sequence ID" value="CAA9359813.1"/>
    <property type="molecule type" value="Genomic_DNA"/>
</dbReference>
<gene>
    <name evidence="2" type="ORF">AVDCRST_MAG89-3666</name>
</gene>
<feature type="region of interest" description="Disordered" evidence="1">
    <location>
        <begin position="1"/>
        <end position="66"/>
    </location>
</feature>
<organism evidence="2">
    <name type="scientific">uncultured Gemmatimonadota bacterium</name>
    <dbReference type="NCBI Taxonomy" id="203437"/>
    <lineage>
        <taxon>Bacteria</taxon>
        <taxon>Pseudomonadati</taxon>
        <taxon>Gemmatimonadota</taxon>
        <taxon>environmental samples</taxon>
    </lineage>
</organism>
<feature type="compositionally biased region" description="Basic residues" evidence="1">
    <location>
        <begin position="1"/>
        <end position="12"/>
    </location>
</feature>
<dbReference type="AlphaFoldDB" id="A0A6J4MHI9"/>
<feature type="region of interest" description="Disordered" evidence="1">
    <location>
        <begin position="230"/>
        <end position="273"/>
    </location>
</feature>
<name>A0A6J4MHI9_9BACT</name>
<sequence length="273" mass="29292">AQAHTRARRTAGRRGGDRRAGPGGHDGQQLRPLHRSRGGRFRAACSHARDAPGPRAPPVPLRGGCARRGDWRRGCARGRHGACAGLLRWPGGPRGPAGPGALDRENRGAPQGTNGGCREGSPRRVQHAGAGDDSPGGDRAHVRAGRAQRRSRSRTPVRRRGFADKSGEGPRGQLSATAAAQPDHRGRARGQRLHERGSRHREAAPRLAARHGHVCGWQRSRTVLRERTVHFAGGRPGSARQRGDEHPLSGTRPGIRAVRGRPHRGRDPGRNAV</sequence>
<protein>
    <submittedName>
        <fullName evidence="2">Uncharacterized protein</fullName>
    </submittedName>
</protein>
<feature type="region of interest" description="Disordered" evidence="1">
    <location>
        <begin position="84"/>
        <end position="209"/>
    </location>
</feature>
<proteinExistence type="predicted"/>
<reference evidence="2" key="1">
    <citation type="submission" date="2020-02" db="EMBL/GenBank/DDBJ databases">
        <authorList>
            <person name="Meier V. D."/>
        </authorList>
    </citation>
    <scope>NUCLEOTIDE SEQUENCE</scope>
    <source>
        <strain evidence="2">AVDCRST_MAG89</strain>
    </source>
</reference>
<feature type="compositionally biased region" description="Basic residues" evidence="1">
    <location>
        <begin position="142"/>
        <end position="160"/>
    </location>
</feature>
<feature type="compositionally biased region" description="Basic and acidic residues" evidence="1">
    <location>
        <begin position="192"/>
        <end position="204"/>
    </location>
</feature>
<feature type="non-terminal residue" evidence="2">
    <location>
        <position position="1"/>
    </location>
</feature>